<organism evidence="2 3">
    <name type="scientific">Lacrimispora saccharolytica (strain ATCC 35040 / DSM 2544 / NRCC 2533 / WM1)</name>
    <name type="common">Clostridium saccharolyticum</name>
    <dbReference type="NCBI Taxonomy" id="610130"/>
    <lineage>
        <taxon>Bacteria</taxon>
        <taxon>Bacillati</taxon>
        <taxon>Bacillota</taxon>
        <taxon>Clostridia</taxon>
        <taxon>Lachnospirales</taxon>
        <taxon>Lachnospiraceae</taxon>
        <taxon>Lacrimispora</taxon>
    </lineage>
</organism>
<dbReference type="Pfam" id="PF14907">
    <property type="entry name" value="NTP_transf_5"/>
    <property type="match status" value="1"/>
</dbReference>
<feature type="region of interest" description="Disordered" evidence="1">
    <location>
        <begin position="400"/>
        <end position="429"/>
    </location>
</feature>
<dbReference type="OrthoDB" id="1886130at2"/>
<sequence>MSKGYEERYLILLLSSILNQKPSPEPLRQPDWEKMYRLADYHNVAHAVYYGIMGLEENIPQAIRQRFFDKYLEAVHRTGRLRAGEKQVLALLERNKVNCFLLRYSDTVKYYPIEEMCCRESIEIGTDKKYGRLIGEILEKADFEERHTEERGRFYYRVPGIRILYYTHSMFFSKPMRKYFKGLLTTLPTRKGYQYVREMTPDDQYLFLMSRLTDCYARGEISLNQIMDFWVFYKKYAEVFSWPYIYEKLKKLKIAEFAEKLEYLILRWFNTGAGIENTEIYDAMESYILTKGSEGREISSQFLPLIKTVADCYARDRRAERIRKIIKWLFPDRRYMETIYPTLENLGGLLPLFWFLRLGRYSLRTVCRGVKEKILIQLREMFPFLKRVDVWVKNKRLNKQKKDREHMADQPMETGDQKQAEDKTAEIPK</sequence>
<dbReference type="RefSeq" id="WP_013274026.1">
    <property type="nucleotide sequence ID" value="NC_014376.1"/>
</dbReference>
<accession>D9R9Y8</accession>
<gene>
    <name evidence="2" type="ordered locus">Closa_3434</name>
</gene>
<evidence type="ECO:0000313" key="2">
    <source>
        <dbReference type="EMBL" id="ADL05960.1"/>
    </source>
</evidence>
<dbReference type="HOGENOM" id="CLU_046245_0_0_9"/>
<evidence type="ECO:0000313" key="3">
    <source>
        <dbReference type="Proteomes" id="UP000001662"/>
    </source>
</evidence>
<protein>
    <submittedName>
        <fullName evidence="2">Uncharacterized protein</fullName>
    </submittedName>
</protein>
<dbReference type="InterPro" id="IPR039498">
    <property type="entry name" value="NTP_transf_5"/>
</dbReference>
<proteinExistence type="predicted"/>
<dbReference type="PaxDb" id="610130-Closa_3434"/>
<name>D9R9Y8_LACSW</name>
<dbReference type="EMBL" id="CP002109">
    <property type="protein sequence ID" value="ADL05960.1"/>
    <property type="molecule type" value="Genomic_DNA"/>
</dbReference>
<reference evidence="2" key="1">
    <citation type="submission" date="2010-07" db="EMBL/GenBank/DDBJ databases">
        <title>Complete sequence of Clostridium saccharolyticum WM1.</title>
        <authorList>
            <consortium name="US DOE Joint Genome Institute"/>
            <person name="Lucas S."/>
            <person name="Copeland A."/>
            <person name="Lapidus A."/>
            <person name="Cheng J.-F."/>
            <person name="Bruce D."/>
            <person name="Goodwin L."/>
            <person name="Pitluck S."/>
            <person name="Chertkov O."/>
            <person name="Detter J.C."/>
            <person name="Han C."/>
            <person name="Tapia R."/>
            <person name="Land M."/>
            <person name="Hauser L."/>
            <person name="Chang Y.-J."/>
            <person name="Jeffries C."/>
            <person name="Kyrpides N."/>
            <person name="Ivanova N."/>
            <person name="Mikhailova N."/>
            <person name="Mouttaki H."/>
            <person name="Lin L."/>
            <person name="Zhou J."/>
            <person name="Hemme C.L."/>
            <person name="Woyke T."/>
        </authorList>
    </citation>
    <scope>NUCLEOTIDE SEQUENCE [LARGE SCALE GENOMIC DNA]</scope>
    <source>
        <strain evidence="2">WM1</strain>
    </source>
</reference>
<keyword evidence="3" id="KW-1185">Reference proteome</keyword>
<dbReference type="eggNOG" id="ENOG502Z9F9">
    <property type="taxonomic scope" value="Bacteria"/>
</dbReference>
<dbReference type="Proteomes" id="UP000001662">
    <property type="component" value="Chromosome"/>
</dbReference>
<dbReference type="AlphaFoldDB" id="D9R9Y8"/>
<dbReference type="KEGG" id="csh:Closa_3434"/>
<evidence type="ECO:0000256" key="1">
    <source>
        <dbReference type="SAM" id="MobiDB-lite"/>
    </source>
</evidence>
<feature type="compositionally biased region" description="Basic and acidic residues" evidence="1">
    <location>
        <begin position="415"/>
        <end position="429"/>
    </location>
</feature>